<dbReference type="HAMAP" id="MF_02225">
    <property type="entry name" value="CoaBC"/>
    <property type="match status" value="1"/>
</dbReference>
<dbReference type="SUPFAM" id="SSF52507">
    <property type="entry name" value="Homo-oligomeric flavin-containing Cys decarboxylases, HFCD"/>
    <property type="match status" value="1"/>
</dbReference>
<keyword evidence="3" id="KW-0511">Multifunctional enzyme</keyword>
<feature type="region of interest" description="Phosphopantothenate--cysteine ligase" evidence="3">
    <location>
        <begin position="191"/>
        <end position="405"/>
    </location>
</feature>
<comment type="caution">
    <text evidence="7">The sequence shown here is derived from an EMBL/GenBank/DDBJ whole genome shotgun (WGS) entry which is preliminary data.</text>
</comment>
<keyword evidence="1 3" id="KW-0210">Decarboxylase</keyword>
<keyword evidence="3 4" id="KW-0285">Flavoprotein</keyword>
<feature type="active site" description="Proton donor" evidence="3">
    <location>
        <position position="159"/>
    </location>
</feature>
<comment type="cofactor">
    <cofactor evidence="3">
        <name>FMN</name>
        <dbReference type="ChEBI" id="CHEBI:58210"/>
    </cofactor>
    <text evidence="3">Binds 1 FMN per subunit.</text>
</comment>
<keyword evidence="2 3" id="KW-0456">Lyase</keyword>
<proteinExistence type="inferred from homology"/>
<dbReference type="Gene3D" id="3.40.50.10300">
    <property type="entry name" value="CoaB-like"/>
    <property type="match status" value="1"/>
</dbReference>
<comment type="catalytic activity">
    <reaction evidence="3 4">
        <text>(R)-4'-phosphopantothenate + L-cysteine + CTP = N-[(R)-4-phosphopantothenoyl]-L-cysteine + CMP + diphosphate + H(+)</text>
        <dbReference type="Rhea" id="RHEA:19397"/>
        <dbReference type="ChEBI" id="CHEBI:10986"/>
        <dbReference type="ChEBI" id="CHEBI:15378"/>
        <dbReference type="ChEBI" id="CHEBI:33019"/>
        <dbReference type="ChEBI" id="CHEBI:35235"/>
        <dbReference type="ChEBI" id="CHEBI:37563"/>
        <dbReference type="ChEBI" id="CHEBI:59458"/>
        <dbReference type="ChEBI" id="CHEBI:60377"/>
        <dbReference type="EC" id="6.3.2.5"/>
    </reaction>
</comment>
<dbReference type="InterPro" id="IPR003382">
    <property type="entry name" value="Flavoprotein"/>
</dbReference>
<comment type="cofactor">
    <cofactor evidence="3">
        <name>Mg(2+)</name>
        <dbReference type="ChEBI" id="CHEBI:18420"/>
    </cofactor>
</comment>
<dbReference type="Gene3D" id="3.40.50.1950">
    <property type="entry name" value="Flavin prenyltransferase-like"/>
    <property type="match status" value="1"/>
</dbReference>
<dbReference type="EC" id="4.1.1.36" evidence="3"/>
<dbReference type="Pfam" id="PF02441">
    <property type="entry name" value="Flavoprotein"/>
    <property type="match status" value="1"/>
</dbReference>
<comment type="function">
    <text evidence="3">Catalyzes two sequential steps in the biosynthesis of coenzyme A. In the first step cysteine is conjugated to 4'-phosphopantothenate to form 4-phosphopantothenoylcysteine. In the second step the latter compound is decarboxylated to form 4'-phosphopantotheine.</text>
</comment>
<dbReference type="PANTHER" id="PTHR14359">
    <property type="entry name" value="HOMO-OLIGOMERIC FLAVIN CONTAINING CYS DECARBOXYLASE FAMILY"/>
    <property type="match status" value="1"/>
</dbReference>
<evidence type="ECO:0000256" key="3">
    <source>
        <dbReference type="HAMAP-Rule" id="MF_02225"/>
    </source>
</evidence>
<comment type="caution">
    <text evidence="3">Lacks conserved residue(s) required for the propagation of feature annotation.</text>
</comment>
<dbReference type="Proteomes" id="UP001273505">
    <property type="component" value="Unassembled WGS sequence"/>
</dbReference>
<accession>A0ABU4RUJ2</accession>
<comment type="pathway">
    <text evidence="3 4">Cofactor biosynthesis; coenzyme A biosynthesis; CoA from (R)-pantothenate: step 3/5.</text>
</comment>
<protein>
    <recommendedName>
        <fullName evidence="3">Coenzyme A biosynthesis bifunctional protein CoaBC</fullName>
    </recommendedName>
    <alternativeName>
        <fullName evidence="3">DNA/pantothenate metabolism flavoprotein</fullName>
    </alternativeName>
    <alternativeName>
        <fullName evidence="3">Phosphopantothenoylcysteine synthetase/decarboxylase</fullName>
        <shortName evidence="3">PPCS-PPCDC</shortName>
    </alternativeName>
    <domain>
        <recommendedName>
            <fullName evidence="3">Phosphopantothenoylcysteine decarboxylase</fullName>
            <shortName evidence="3">PPC decarboxylase</shortName>
            <shortName evidence="3">PPC-DC</shortName>
            <ecNumber evidence="3">4.1.1.36</ecNumber>
        </recommendedName>
        <alternativeName>
            <fullName evidence="3">CoaC</fullName>
        </alternativeName>
    </domain>
    <domain>
        <recommendedName>
            <fullName evidence="3">Phosphopantothenate--cysteine ligase</fullName>
            <ecNumber evidence="3">6.3.2.5</ecNumber>
        </recommendedName>
        <alternativeName>
            <fullName evidence="3">CoaB</fullName>
        </alternativeName>
        <alternativeName>
            <fullName evidence="3">Phosphopantothenoylcysteine synthetase</fullName>
            <shortName evidence="3">PPC synthetase</shortName>
            <shortName evidence="3">PPC-S</shortName>
        </alternativeName>
    </domain>
</protein>
<feature type="binding site" evidence="3">
    <location>
        <position position="289"/>
    </location>
    <ligand>
        <name>CTP</name>
        <dbReference type="ChEBI" id="CHEBI:37563"/>
    </ligand>
</feature>
<sequence length="405" mass="42914">MSTLQNKRVLLGVTGGIAAYKSAELIRGLREQGADVAVVMTEAAQEFITALTLQALSGNPVHTSLLDPAAEAAMGHIELARWADRVLIAPASADFMARLASGMGNDLLTTICLATRAPVMIAPAMNQAMWENPTTQENLSTLKAKLAAIYGPGVGSQACGEVGPGRMLEPLELVEQLAASFESGLLAGKHVVITAGPTREALDPVRYISNHSSGKMGYALATAAVEAGARVTLISGPSQLPAPDRVEFVSIDSAEQMLTASMQAAEHCDMFIGGAAVCDYRPEAISEHKIKKQGEATLTLSLVPNPDIIASVVKQYPAVYSVAFAAETENVLEYARAKRVKKGVHCIIANDVSDDHIGFNSDENAVTIIDRSGDIRLDQRSKAQLARDLIELLANKSEQAKDTTP</sequence>
<reference evidence="7 8" key="1">
    <citation type="submission" date="2023-11" db="EMBL/GenBank/DDBJ databases">
        <title>Gilvimarinus fulvus sp. nov., isolated from the surface of Kelp.</title>
        <authorList>
            <person name="Sun Y.Y."/>
            <person name="Gong Y."/>
            <person name="Du Z.J."/>
        </authorList>
    </citation>
    <scope>NUCLEOTIDE SEQUENCE [LARGE SCALE GENOMIC DNA]</scope>
    <source>
        <strain evidence="7 8">SDUM040013</strain>
    </source>
</reference>
<dbReference type="EMBL" id="JAXAFO010000005">
    <property type="protein sequence ID" value="MDX6848550.1"/>
    <property type="molecule type" value="Genomic_DNA"/>
</dbReference>
<feature type="binding site" evidence="3">
    <location>
        <position position="342"/>
    </location>
    <ligand>
        <name>CTP</name>
        <dbReference type="ChEBI" id="CHEBI:37563"/>
    </ligand>
</feature>
<comment type="similarity">
    <text evidence="3 4">In the C-terminal section; belongs to the PPC synthetase family.</text>
</comment>
<feature type="binding site" evidence="3">
    <location>
        <begin position="306"/>
        <end position="309"/>
    </location>
    <ligand>
        <name>CTP</name>
        <dbReference type="ChEBI" id="CHEBI:37563"/>
    </ligand>
</feature>
<feature type="domain" description="Flavoprotein" evidence="5">
    <location>
        <begin position="7"/>
        <end position="178"/>
    </location>
</feature>
<dbReference type="GO" id="GO:0004632">
    <property type="term" value="F:phosphopantothenate--cysteine ligase activity"/>
    <property type="evidence" value="ECO:0007669"/>
    <property type="project" value="UniProtKB-EC"/>
</dbReference>
<dbReference type="PANTHER" id="PTHR14359:SF6">
    <property type="entry name" value="PHOSPHOPANTOTHENOYLCYSTEINE DECARBOXYLASE"/>
    <property type="match status" value="1"/>
</dbReference>
<dbReference type="GO" id="GO:0004633">
    <property type="term" value="F:phosphopantothenoylcysteine decarboxylase activity"/>
    <property type="evidence" value="ECO:0007669"/>
    <property type="project" value="UniProtKB-EC"/>
</dbReference>
<evidence type="ECO:0000259" key="5">
    <source>
        <dbReference type="Pfam" id="PF02441"/>
    </source>
</evidence>
<dbReference type="InterPro" id="IPR005252">
    <property type="entry name" value="CoaBC"/>
</dbReference>
<keyword evidence="3 4" id="KW-0436">Ligase</keyword>
<evidence type="ECO:0000313" key="7">
    <source>
        <dbReference type="EMBL" id="MDX6848550.1"/>
    </source>
</evidence>
<keyword evidence="3" id="KW-0460">Magnesium</keyword>
<dbReference type="InterPro" id="IPR036551">
    <property type="entry name" value="Flavin_trans-like"/>
</dbReference>
<dbReference type="NCBIfam" id="TIGR00521">
    <property type="entry name" value="coaBC_dfp"/>
    <property type="match status" value="1"/>
</dbReference>
<feature type="binding site" evidence="3">
    <location>
        <position position="324"/>
    </location>
    <ligand>
        <name>CTP</name>
        <dbReference type="ChEBI" id="CHEBI:37563"/>
    </ligand>
</feature>
<gene>
    <name evidence="3 7" type="primary">coaBC</name>
    <name evidence="7" type="ORF">SCD92_04210</name>
</gene>
<keyword evidence="3 4" id="KW-0288">FMN</keyword>
<evidence type="ECO:0000256" key="4">
    <source>
        <dbReference type="RuleBase" id="RU364078"/>
    </source>
</evidence>
<dbReference type="InterPro" id="IPR035929">
    <property type="entry name" value="CoaB-like_sf"/>
</dbReference>
<evidence type="ECO:0000313" key="8">
    <source>
        <dbReference type="Proteomes" id="UP001273505"/>
    </source>
</evidence>
<evidence type="ECO:0000256" key="2">
    <source>
        <dbReference type="ARBA" id="ARBA00023239"/>
    </source>
</evidence>
<feature type="region of interest" description="Phosphopantothenoylcysteine decarboxylase" evidence="3">
    <location>
        <begin position="1"/>
        <end position="190"/>
    </location>
</feature>
<feature type="binding site" evidence="3">
    <location>
        <position position="338"/>
    </location>
    <ligand>
        <name>CTP</name>
        <dbReference type="ChEBI" id="CHEBI:37563"/>
    </ligand>
</feature>
<feature type="domain" description="DNA/pantothenate metabolism flavoprotein C-terminal" evidence="6">
    <location>
        <begin position="186"/>
        <end position="394"/>
    </location>
</feature>
<keyword evidence="3" id="KW-0479">Metal-binding</keyword>
<comment type="catalytic activity">
    <reaction evidence="3 4">
        <text>N-[(R)-4-phosphopantothenoyl]-L-cysteine + H(+) = (R)-4'-phosphopantetheine + CO2</text>
        <dbReference type="Rhea" id="RHEA:16793"/>
        <dbReference type="ChEBI" id="CHEBI:15378"/>
        <dbReference type="ChEBI" id="CHEBI:16526"/>
        <dbReference type="ChEBI" id="CHEBI:59458"/>
        <dbReference type="ChEBI" id="CHEBI:61723"/>
        <dbReference type="EC" id="4.1.1.36"/>
    </reaction>
</comment>
<dbReference type="SUPFAM" id="SSF102645">
    <property type="entry name" value="CoaB-like"/>
    <property type="match status" value="1"/>
</dbReference>
<dbReference type="InterPro" id="IPR007085">
    <property type="entry name" value="DNA/pantothenate-metab_flavo_C"/>
</dbReference>
<keyword evidence="8" id="KW-1185">Reference proteome</keyword>
<dbReference type="RefSeq" id="WP_302724731.1">
    <property type="nucleotide sequence ID" value="NZ_JAULRU010000823.1"/>
</dbReference>
<feature type="binding site" evidence="3">
    <location>
        <position position="279"/>
    </location>
    <ligand>
        <name>CTP</name>
        <dbReference type="ChEBI" id="CHEBI:37563"/>
    </ligand>
</feature>
<organism evidence="7 8">
    <name type="scientific">Gilvimarinus gilvus</name>
    <dbReference type="NCBI Taxonomy" id="3058038"/>
    <lineage>
        <taxon>Bacteria</taxon>
        <taxon>Pseudomonadati</taxon>
        <taxon>Pseudomonadota</taxon>
        <taxon>Gammaproteobacteria</taxon>
        <taxon>Cellvibrionales</taxon>
        <taxon>Cellvibrionaceae</taxon>
        <taxon>Gilvimarinus</taxon>
    </lineage>
</organism>
<name>A0ABU4RUJ2_9GAMM</name>
<dbReference type="Pfam" id="PF04127">
    <property type="entry name" value="DFP"/>
    <property type="match status" value="1"/>
</dbReference>
<comment type="pathway">
    <text evidence="3 4">Cofactor biosynthesis; coenzyme A biosynthesis; CoA from (R)-pantothenate: step 2/5.</text>
</comment>
<evidence type="ECO:0000259" key="6">
    <source>
        <dbReference type="Pfam" id="PF04127"/>
    </source>
</evidence>
<evidence type="ECO:0000256" key="1">
    <source>
        <dbReference type="ARBA" id="ARBA00022793"/>
    </source>
</evidence>
<comment type="similarity">
    <text evidence="3 4">In the N-terminal section; belongs to the HFCD (homo-oligomeric flavin containing Cys decarboxylase) superfamily.</text>
</comment>
<comment type="function">
    <text evidence="4">Catalyzes two steps in the biosynthesis of coenzyme A. In the first step cysteine is conjugated to 4'-phosphopantothenate to form 4-phosphopantothenoylcysteine, in the latter compound is decarboxylated to form 4'-phosphopantotheine.</text>
</comment>
<dbReference type="EC" id="6.3.2.5" evidence="3"/>